<dbReference type="Proteomes" id="UP000265600">
    <property type="component" value="Unassembled WGS sequence"/>
</dbReference>
<comment type="caution">
    <text evidence="1">The sequence shown here is derived from an EMBL/GenBank/DDBJ whole genome shotgun (WGS) entry which is preliminary data.</text>
</comment>
<protein>
    <submittedName>
        <fullName evidence="1">Single-stranded DNA-binding protein</fullName>
    </submittedName>
</protein>
<evidence type="ECO:0000313" key="1">
    <source>
        <dbReference type="EMBL" id="RJP09470.1"/>
    </source>
</evidence>
<organism evidence="1 3">
    <name type="scientific">Streptococcus pseudopneumoniae</name>
    <dbReference type="NCBI Taxonomy" id="257758"/>
    <lineage>
        <taxon>Bacteria</taxon>
        <taxon>Bacillati</taxon>
        <taxon>Bacillota</taxon>
        <taxon>Bacilli</taxon>
        <taxon>Lactobacillales</taxon>
        <taxon>Streptococcaceae</taxon>
        <taxon>Streptococcus</taxon>
    </lineage>
</organism>
<name>A0A3A4N050_9STRE</name>
<dbReference type="EMBL" id="PTTJ01000116">
    <property type="protein sequence ID" value="RJP09470.1"/>
    <property type="molecule type" value="Genomic_DNA"/>
</dbReference>
<proteinExistence type="predicted"/>
<evidence type="ECO:0000313" key="4">
    <source>
        <dbReference type="Proteomes" id="UP000285038"/>
    </source>
</evidence>
<reference evidence="3" key="2">
    <citation type="submission" date="2018-02" db="EMBL/GenBank/DDBJ databases">
        <authorList>
            <person name="Handem S."/>
        </authorList>
    </citation>
    <scope>NUCLEOTIDE SEQUENCE [LARGE SCALE GENOMIC DNA]</scope>
    <source>
        <strain evidence="2 4">Spain2270</strain>
        <strain evidence="3">Spain3473</strain>
    </source>
</reference>
<evidence type="ECO:0000313" key="2">
    <source>
        <dbReference type="EMBL" id="RJY07320.1"/>
    </source>
</evidence>
<keyword evidence="1" id="KW-0238">DNA-binding</keyword>
<gene>
    <name evidence="1" type="ORF">C5O69_09665</name>
    <name evidence="2" type="ORF">D6867_10490</name>
</gene>
<dbReference type="GO" id="GO:0003677">
    <property type="term" value="F:DNA binding"/>
    <property type="evidence" value="ECO:0007669"/>
    <property type="project" value="UniProtKB-KW"/>
</dbReference>
<dbReference type="EMBL" id="RAHZ01000074">
    <property type="protein sequence ID" value="RJY07320.1"/>
    <property type="molecule type" value="Genomic_DNA"/>
</dbReference>
<accession>A0A3A4N050</accession>
<dbReference type="Proteomes" id="UP000285038">
    <property type="component" value="Unassembled WGS sequence"/>
</dbReference>
<evidence type="ECO:0000313" key="3">
    <source>
        <dbReference type="Proteomes" id="UP000265600"/>
    </source>
</evidence>
<keyword evidence="4" id="KW-1185">Reference proteome</keyword>
<dbReference type="AlphaFoldDB" id="A0A3A4N050"/>
<reference evidence="1" key="1">
    <citation type="submission" date="2018-02" db="EMBL/GenBank/DDBJ databases">
        <authorList>
            <person name="Cohen D.B."/>
            <person name="Kent A.D."/>
        </authorList>
    </citation>
    <scope>NUCLEOTIDE SEQUENCE</scope>
    <source>
        <strain evidence="1">Spain3473</strain>
    </source>
</reference>
<sequence length="32" mass="3750">MILSEKITWDFLNQENSSLGNFFLTSLFKVVK</sequence>